<sequence length="110" mass="12886">MSNVFLQDEKLSLEAKGLLATILINKSDWRIYLEELETRSKTGRQTHRKAYKELVEAGYIRVIKHSKGRARGVQTYIFAQDMPITDFQFELMRKRFEAELSTENDKSVDN</sequence>
<dbReference type="AlphaFoldDB" id="I0S8V8"/>
<evidence type="ECO:0000313" key="2">
    <source>
        <dbReference type="Proteomes" id="UP000003245"/>
    </source>
</evidence>
<dbReference type="Proteomes" id="UP000003245">
    <property type="component" value="Unassembled WGS sequence"/>
</dbReference>
<gene>
    <name evidence="1" type="ORF">HMPREF1043_0901</name>
</gene>
<evidence type="ECO:0000313" key="1">
    <source>
        <dbReference type="EMBL" id="EID19811.1"/>
    </source>
</evidence>
<organism evidence="1 2">
    <name type="scientific">Streptococcus anginosus subsp. whileyi CCUG 39159</name>
    <dbReference type="NCBI Taxonomy" id="1095729"/>
    <lineage>
        <taxon>Bacteria</taxon>
        <taxon>Bacillati</taxon>
        <taxon>Bacillota</taxon>
        <taxon>Bacilli</taxon>
        <taxon>Lactobacillales</taxon>
        <taxon>Streptococcaceae</taxon>
        <taxon>Streptococcus</taxon>
        <taxon>Streptococcus anginosus group</taxon>
    </lineage>
</organism>
<dbReference type="RefSeq" id="WP_003038177.1">
    <property type="nucleotide sequence ID" value="NZ_AICP01000061.1"/>
</dbReference>
<dbReference type="PATRIC" id="fig|1095729.3.peg.1995"/>
<keyword evidence="2" id="KW-1185">Reference proteome</keyword>
<reference evidence="1 2" key="1">
    <citation type="submission" date="2012-01" db="EMBL/GenBank/DDBJ databases">
        <authorList>
            <person name="Harkins D.M."/>
            <person name="Madupu R."/>
            <person name="Durkin A.S."/>
            <person name="Torralba M."/>
            <person name="Methe B."/>
            <person name="Sutton G.G."/>
            <person name="Nelson K.E."/>
        </authorList>
    </citation>
    <scope>NUCLEOTIDE SEQUENCE [LARGE SCALE GENOMIC DNA]</scope>
    <source>
        <strain evidence="1 2">CCUG 39159</strain>
    </source>
</reference>
<protein>
    <submittedName>
        <fullName evidence="1">Uncharacterized protein</fullName>
    </submittedName>
</protein>
<dbReference type="EMBL" id="AICP01000061">
    <property type="protein sequence ID" value="EID19811.1"/>
    <property type="molecule type" value="Genomic_DNA"/>
</dbReference>
<accession>I0S8V8</accession>
<name>I0S8V8_STRAP</name>
<proteinExistence type="predicted"/>
<comment type="caution">
    <text evidence="1">The sequence shown here is derived from an EMBL/GenBank/DDBJ whole genome shotgun (WGS) entry which is preliminary data.</text>
</comment>